<feature type="compositionally biased region" description="Basic and acidic residues" evidence="7">
    <location>
        <begin position="56"/>
        <end position="65"/>
    </location>
</feature>
<reference evidence="8 9" key="1">
    <citation type="submission" date="2021-02" db="EMBL/GenBank/DDBJ databases">
        <title>Safari Cat Assemblies.</title>
        <authorList>
            <person name="Bredemeyer K.R."/>
            <person name="Murphy W.J."/>
        </authorList>
    </citation>
    <scope>NUCLEOTIDE SEQUENCE [LARGE SCALE GENOMIC DNA]</scope>
</reference>
<keyword evidence="6" id="KW-0175">Coiled coil</keyword>
<feature type="region of interest" description="Disordered" evidence="7">
    <location>
        <begin position="1"/>
        <end position="65"/>
    </location>
</feature>
<sequence length="312" mass="36158">MSAAGLLAPAPAPAGAPPAPEYYPEEDEELESAEDDERSCRGRESDEDTEDASETDLAKHDEEDYVEMKEQMYQDKLASLKRQLQQLQEGTLQEYQKRMKKLDQQYKERIRNAELFLQLETEQVERNYIKEKKAAVKEFEDKKVELKENLIAELEEKKKMIENEKLTMELTGGAGSNPQVPVDATRDPIKPGGPLEDDWICRWSLRVKFFYNKTIILRYAKVLSPEYLRRARYYIKTLEFLIRLTDVDESWPSPELGSLVGFSHLRRRWENLRSGRRMGGLVRRSDDITPRRWLQSVAGGCTQSQHLGIGNL</sequence>
<dbReference type="Ensembl" id="ENSFCTT00005060572.1">
    <property type="protein sequence ID" value="ENSFCTP00005044451.1"/>
    <property type="gene ID" value="ENSFCTG00005021100.1"/>
</dbReference>
<keyword evidence="4" id="KW-0804">Transcription</keyword>
<dbReference type="SMART" id="SM01401">
    <property type="entry name" value="Sds3"/>
    <property type="match status" value="1"/>
</dbReference>
<feature type="coiled-coil region" evidence="6">
    <location>
        <begin position="70"/>
        <end position="171"/>
    </location>
</feature>
<keyword evidence="5" id="KW-0539">Nucleus</keyword>
<keyword evidence="3" id="KW-0805">Transcription regulation</keyword>
<protein>
    <recommendedName>
        <fullName evidence="10">SDS3 homolog, SIN3A corepressor complex component</fullName>
    </recommendedName>
</protein>
<name>A0ABI7ZBP4_FELCA</name>
<evidence type="ECO:0000256" key="2">
    <source>
        <dbReference type="ARBA" id="ARBA00022491"/>
    </source>
</evidence>
<gene>
    <name evidence="8" type="primary">SUDS3</name>
</gene>
<evidence type="ECO:0000256" key="4">
    <source>
        <dbReference type="ARBA" id="ARBA00023163"/>
    </source>
</evidence>
<evidence type="ECO:0000256" key="7">
    <source>
        <dbReference type="SAM" id="MobiDB-lite"/>
    </source>
</evidence>
<dbReference type="Proteomes" id="UP000823872">
    <property type="component" value="Chromosome D3"/>
</dbReference>
<dbReference type="PANTHER" id="PTHR21964">
    <property type="entry name" value="BREAST CANCER METASTASIS-SUPPRESSOR 1"/>
    <property type="match status" value="1"/>
</dbReference>
<dbReference type="Pfam" id="PF08598">
    <property type="entry name" value="Sds3"/>
    <property type="match status" value="1"/>
</dbReference>
<keyword evidence="9" id="KW-1185">Reference proteome</keyword>
<dbReference type="GeneTree" id="ENSGT00910000144281"/>
<evidence type="ECO:0000256" key="1">
    <source>
        <dbReference type="ARBA" id="ARBA00004123"/>
    </source>
</evidence>
<evidence type="ECO:0000313" key="9">
    <source>
        <dbReference type="Proteomes" id="UP000823872"/>
    </source>
</evidence>
<accession>A0ABI7ZBP4</accession>
<evidence type="ECO:0000256" key="6">
    <source>
        <dbReference type="SAM" id="Coils"/>
    </source>
</evidence>
<reference evidence="8" key="3">
    <citation type="submission" date="2025-09" db="UniProtKB">
        <authorList>
            <consortium name="Ensembl"/>
        </authorList>
    </citation>
    <scope>IDENTIFICATION</scope>
    <source>
        <strain evidence="8">breed Abyssinian</strain>
    </source>
</reference>
<organism evidence="8 9">
    <name type="scientific">Felis catus</name>
    <name type="common">Cat</name>
    <name type="synonym">Felis silvestris catus</name>
    <dbReference type="NCBI Taxonomy" id="9685"/>
    <lineage>
        <taxon>Eukaryota</taxon>
        <taxon>Metazoa</taxon>
        <taxon>Chordata</taxon>
        <taxon>Craniata</taxon>
        <taxon>Vertebrata</taxon>
        <taxon>Euteleostomi</taxon>
        <taxon>Mammalia</taxon>
        <taxon>Eutheria</taxon>
        <taxon>Laurasiatheria</taxon>
        <taxon>Carnivora</taxon>
        <taxon>Feliformia</taxon>
        <taxon>Felidae</taxon>
        <taxon>Felinae</taxon>
        <taxon>Felis</taxon>
    </lineage>
</organism>
<reference evidence="8" key="2">
    <citation type="submission" date="2025-08" db="UniProtKB">
        <authorList>
            <consortium name="Ensembl"/>
        </authorList>
    </citation>
    <scope>IDENTIFICATION</scope>
    <source>
        <strain evidence="8">breed Abyssinian</strain>
    </source>
</reference>
<feature type="compositionally biased region" description="Pro residues" evidence="7">
    <location>
        <begin position="10"/>
        <end position="21"/>
    </location>
</feature>
<dbReference type="InterPro" id="IPR013907">
    <property type="entry name" value="Sds3"/>
</dbReference>
<evidence type="ECO:0000313" key="8">
    <source>
        <dbReference type="Ensembl" id="ENSFCTP00005044451.1"/>
    </source>
</evidence>
<feature type="compositionally biased region" description="Acidic residues" evidence="7">
    <location>
        <begin position="23"/>
        <end position="37"/>
    </location>
</feature>
<evidence type="ECO:0000256" key="5">
    <source>
        <dbReference type="ARBA" id="ARBA00023242"/>
    </source>
</evidence>
<keyword evidence="2" id="KW-0678">Repressor</keyword>
<evidence type="ECO:0000256" key="3">
    <source>
        <dbReference type="ARBA" id="ARBA00023015"/>
    </source>
</evidence>
<comment type="subcellular location">
    <subcellularLocation>
        <location evidence="1">Nucleus</location>
    </subcellularLocation>
</comment>
<evidence type="ECO:0008006" key="10">
    <source>
        <dbReference type="Google" id="ProtNLM"/>
    </source>
</evidence>
<proteinExistence type="predicted"/>
<feature type="compositionally biased region" description="Acidic residues" evidence="7">
    <location>
        <begin position="45"/>
        <end position="54"/>
    </location>
</feature>